<keyword evidence="6 7" id="KW-0694">RNA-binding</keyword>
<keyword evidence="2 7" id="KW-0698">rRNA processing</keyword>
<dbReference type="RefSeq" id="WP_214296590.1">
    <property type="nucleotide sequence ID" value="NZ_JAHDYS010000003.1"/>
</dbReference>
<comment type="similarity">
    <text evidence="7">Belongs to the class I-like SAM-binding methyltransferase superfamily. rRNA adenine N(6)-methyltransferase family. RsmA subfamily.</text>
</comment>
<feature type="binding site" evidence="7 8">
    <location>
        <position position="109"/>
    </location>
    <ligand>
        <name>S-adenosyl-L-methionine</name>
        <dbReference type="ChEBI" id="CHEBI:59789"/>
    </ligand>
</feature>
<comment type="caution">
    <text evidence="10">The sequence shown here is derived from an EMBL/GenBank/DDBJ whole genome shotgun (WGS) entry which is preliminary data.</text>
</comment>
<feature type="domain" description="Ribosomal RNA adenine methylase transferase N-terminal" evidence="9">
    <location>
        <begin position="21"/>
        <end position="194"/>
    </location>
</feature>
<evidence type="ECO:0000256" key="8">
    <source>
        <dbReference type="PROSITE-ProRule" id="PRU01026"/>
    </source>
</evidence>
<dbReference type="PROSITE" id="PS01131">
    <property type="entry name" value="RRNA_A_DIMETH"/>
    <property type="match status" value="1"/>
</dbReference>
<dbReference type="SUPFAM" id="SSF53335">
    <property type="entry name" value="S-adenosyl-L-methionine-dependent methyltransferases"/>
    <property type="match status" value="1"/>
</dbReference>
<feature type="binding site" evidence="7 8">
    <location>
        <position position="87"/>
    </location>
    <ligand>
        <name>S-adenosyl-L-methionine</name>
        <dbReference type="ChEBI" id="CHEBI:59789"/>
    </ligand>
</feature>
<dbReference type="HAMAP" id="MF_00607">
    <property type="entry name" value="16SrRNA_methyltr_A"/>
    <property type="match status" value="1"/>
</dbReference>
<dbReference type="Proteomes" id="UP000784128">
    <property type="component" value="Unassembled WGS sequence"/>
</dbReference>
<feature type="binding site" evidence="7 8">
    <location>
        <position position="41"/>
    </location>
    <ligand>
        <name>S-adenosyl-L-methionine</name>
        <dbReference type="ChEBI" id="CHEBI:59789"/>
    </ligand>
</feature>
<sequence length="271" mass="30035">MKTLRRPLKSLGQNFLVDQNVIGKIIESAALQPEDQVLEIGPGRGALTERLARRAERLLLVEYDHALAENLTRSYADNSQVTVVDGDILAVDLSALLGQGPARWKVIANLPYNISTEVLFRLEEVRGRLSRMVLMLQKEVGDRLVAPPDCSNYGVTTVLLGLNFDIRREFIVPPGCFHPRPKIDSAVLSFVPLATPRAEVGDEQIFRRVVKGAFAMRRKTLANCLKSADLSADMGIEALLEECGIDGRRRGETLSLDEFALISRRLTAMRG</sequence>
<dbReference type="Gene3D" id="3.40.50.150">
    <property type="entry name" value="Vaccinia Virus protein VP39"/>
    <property type="match status" value="1"/>
</dbReference>
<organism evidence="10 11">
    <name type="scientific">Pelotalea chapellei</name>
    <dbReference type="NCBI Taxonomy" id="44671"/>
    <lineage>
        <taxon>Bacteria</taxon>
        <taxon>Pseudomonadati</taxon>
        <taxon>Thermodesulfobacteriota</taxon>
        <taxon>Desulfuromonadia</taxon>
        <taxon>Geobacterales</taxon>
        <taxon>Geobacteraceae</taxon>
        <taxon>Pelotalea</taxon>
    </lineage>
</organism>
<evidence type="ECO:0000256" key="1">
    <source>
        <dbReference type="ARBA" id="ARBA00022490"/>
    </source>
</evidence>
<dbReference type="InterPro" id="IPR023165">
    <property type="entry name" value="rRNA_Ade_diMease-like_C"/>
</dbReference>
<keyword evidence="4 7" id="KW-0808">Transferase</keyword>
<dbReference type="PANTHER" id="PTHR11727">
    <property type="entry name" value="DIMETHYLADENOSINE TRANSFERASE"/>
    <property type="match status" value="1"/>
</dbReference>
<evidence type="ECO:0000256" key="6">
    <source>
        <dbReference type="ARBA" id="ARBA00022884"/>
    </source>
</evidence>
<evidence type="ECO:0000256" key="7">
    <source>
        <dbReference type="HAMAP-Rule" id="MF_00607"/>
    </source>
</evidence>
<dbReference type="InterPro" id="IPR001737">
    <property type="entry name" value="KsgA/Erm"/>
</dbReference>
<dbReference type="InterPro" id="IPR029063">
    <property type="entry name" value="SAM-dependent_MTases_sf"/>
</dbReference>
<dbReference type="EMBL" id="JAHDYS010000003">
    <property type="protein sequence ID" value="MBT1070873.1"/>
    <property type="molecule type" value="Genomic_DNA"/>
</dbReference>
<comment type="subcellular location">
    <subcellularLocation>
        <location evidence="7">Cytoplasm</location>
    </subcellularLocation>
</comment>
<dbReference type="InterPro" id="IPR020596">
    <property type="entry name" value="rRNA_Ade_Mease_Trfase_CS"/>
</dbReference>
<name>A0ABS5U5C6_9BACT</name>
<dbReference type="Pfam" id="PF00398">
    <property type="entry name" value="RrnaAD"/>
    <property type="match status" value="1"/>
</dbReference>
<evidence type="ECO:0000313" key="11">
    <source>
        <dbReference type="Proteomes" id="UP000784128"/>
    </source>
</evidence>
<feature type="binding site" evidence="7 8">
    <location>
        <position position="14"/>
    </location>
    <ligand>
        <name>S-adenosyl-L-methionine</name>
        <dbReference type="ChEBI" id="CHEBI:59789"/>
    </ligand>
</feature>
<dbReference type="SMART" id="SM00650">
    <property type="entry name" value="rADc"/>
    <property type="match status" value="1"/>
</dbReference>
<evidence type="ECO:0000256" key="3">
    <source>
        <dbReference type="ARBA" id="ARBA00022603"/>
    </source>
</evidence>
<dbReference type="Gene3D" id="1.10.8.100">
    <property type="entry name" value="Ribosomal RNA adenine dimethylase-like, domain 2"/>
    <property type="match status" value="1"/>
</dbReference>
<comment type="function">
    <text evidence="7">Specifically dimethylates two adjacent adenosines (A1518 and A1519) in the loop of a conserved hairpin near the 3'-end of 16S rRNA in the 30S particle. May play a critical role in biogenesis of 30S subunits.</text>
</comment>
<reference evidence="10 11" key="1">
    <citation type="submission" date="2021-05" db="EMBL/GenBank/DDBJ databases">
        <title>The draft genome of Geobacter chapellei DSM 13688.</title>
        <authorList>
            <person name="Xu Z."/>
            <person name="Masuda Y."/>
            <person name="Itoh H."/>
            <person name="Senoo K."/>
        </authorList>
    </citation>
    <scope>NUCLEOTIDE SEQUENCE [LARGE SCALE GENOMIC DNA]</scope>
    <source>
        <strain evidence="10 11">DSM 13688</strain>
    </source>
</reference>
<dbReference type="NCBIfam" id="TIGR00755">
    <property type="entry name" value="ksgA"/>
    <property type="match status" value="1"/>
</dbReference>
<evidence type="ECO:0000313" key="10">
    <source>
        <dbReference type="EMBL" id="MBT1070873.1"/>
    </source>
</evidence>
<evidence type="ECO:0000256" key="5">
    <source>
        <dbReference type="ARBA" id="ARBA00022691"/>
    </source>
</evidence>
<evidence type="ECO:0000259" key="9">
    <source>
        <dbReference type="SMART" id="SM00650"/>
    </source>
</evidence>
<evidence type="ECO:0000256" key="2">
    <source>
        <dbReference type="ARBA" id="ARBA00022552"/>
    </source>
</evidence>
<keyword evidence="3 7" id="KW-0489">Methyltransferase</keyword>
<dbReference type="GO" id="GO:0052908">
    <property type="term" value="F:16S rRNA (adenine(1518)-N(6)/adenine(1519)-N(6))-dimethyltransferase activity"/>
    <property type="evidence" value="ECO:0007669"/>
    <property type="project" value="UniProtKB-EC"/>
</dbReference>
<protein>
    <recommendedName>
        <fullName evidence="7">Ribosomal RNA small subunit methyltransferase A</fullName>
        <ecNumber evidence="7">2.1.1.182</ecNumber>
    </recommendedName>
    <alternativeName>
        <fullName evidence="7">16S rRNA (adenine(1518)-N(6)/adenine(1519)-N(6))-dimethyltransferase</fullName>
    </alternativeName>
    <alternativeName>
        <fullName evidence="7">16S rRNA dimethyladenosine transferase</fullName>
    </alternativeName>
    <alternativeName>
        <fullName evidence="7">16S rRNA dimethylase</fullName>
    </alternativeName>
    <alternativeName>
        <fullName evidence="7">S-adenosylmethionine-6-N', N'-adenosyl(rRNA) dimethyltransferase</fullName>
    </alternativeName>
</protein>
<feature type="binding site" evidence="7 8">
    <location>
        <position position="16"/>
    </location>
    <ligand>
        <name>S-adenosyl-L-methionine</name>
        <dbReference type="ChEBI" id="CHEBI:59789"/>
    </ligand>
</feature>
<comment type="catalytic activity">
    <reaction evidence="7">
        <text>adenosine(1518)/adenosine(1519) in 16S rRNA + 4 S-adenosyl-L-methionine = N(6)-dimethyladenosine(1518)/N(6)-dimethyladenosine(1519) in 16S rRNA + 4 S-adenosyl-L-homocysteine + 4 H(+)</text>
        <dbReference type="Rhea" id="RHEA:19609"/>
        <dbReference type="Rhea" id="RHEA-COMP:10232"/>
        <dbReference type="Rhea" id="RHEA-COMP:10233"/>
        <dbReference type="ChEBI" id="CHEBI:15378"/>
        <dbReference type="ChEBI" id="CHEBI:57856"/>
        <dbReference type="ChEBI" id="CHEBI:59789"/>
        <dbReference type="ChEBI" id="CHEBI:74411"/>
        <dbReference type="ChEBI" id="CHEBI:74493"/>
        <dbReference type="EC" id="2.1.1.182"/>
    </reaction>
</comment>
<evidence type="ECO:0000256" key="4">
    <source>
        <dbReference type="ARBA" id="ARBA00022679"/>
    </source>
</evidence>
<dbReference type="InterPro" id="IPR020598">
    <property type="entry name" value="rRNA_Ade_methylase_Trfase_N"/>
</dbReference>
<accession>A0ABS5U5C6</accession>
<keyword evidence="11" id="KW-1185">Reference proteome</keyword>
<dbReference type="PROSITE" id="PS51689">
    <property type="entry name" value="SAM_RNA_A_N6_MT"/>
    <property type="match status" value="1"/>
</dbReference>
<proteinExistence type="inferred from homology"/>
<dbReference type="PANTHER" id="PTHR11727:SF7">
    <property type="entry name" value="DIMETHYLADENOSINE TRANSFERASE-RELATED"/>
    <property type="match status" value="1"/>
</dbReference>
<dbReference type="InterPro" id="IPR011530">
    <property type="entry name" value="rRNA_adenine_dimethylase"/>
</dbReference>
<dbReference type="EC" id="2.1.1.182" evidence="7"/>
<keyword evidence="1 7" id="KW-0963">Cytoplasm</keyword>
<gene>
    <name evidence="7 10" type="primary">rsmA</name>
    <name evidence="7" type="synonym">ksgA</name>
    <name evidence="10" type="ORF">KJB30_03680</name>
</gene>
<keyword evidence="5 7" id="KW-0949">S-adenosyl-L-methionine</keyword>
<feature type="binding site" evidence="7 8">
    <location>
        <position position="62"/>
    </location>
    <ligand>
        <name>S-adenosyl-L-methionine</name>
        <dbReference type="ChEBI" id="CHEBI:59789"/>
    </ligand>
</feature>